<name>A0ABP9M7D1_9MICO</name>
<organism evidence="1 2">
    <name type="scientific">Microbacterium yannicii</name>
    <dbReference type="NCBI Taxonomy" id="671622"/>
    <lineage>
        <taxon>Bacteria</taxon>
        <taxon>Bacillati</taxon>
        <taxon>Actinomycetota</taxon>
        <taxon>Actinomycetes</taxon>
        <taxon>Micrococcales</taxon>
        <taxon>Microbacteriaceae</taxon>
        <taxon>Microbacterium</taxon>
    </lineage>
</organism>
<accession>A0ABP9M7D1</accession>
<evidence type="ECO:0000313" key="1">
    <source>
        <dbReference type="EMBL" id="GAA5089639.1"/>
    </source>
</evidence>
<keyword evidence="2" id="KW-1185">Reference proteome</keyword>
<evidence type="ECO:0000313" key="2">
    <source>
        <dbReference type="Proteomes" id="UP001501407"/>
    </source>
</evidence>
<protein>
    <submittedName>
        <fullName evidence="1">Uncharacterized protein</fullName>
    </submittedName>
</protein>
<comment type="caution">
    <text evidence="1">The sequence shown here is derived from an EMBL/GenBank/DDBJ whole genome shotgun (WGS) entry which is preliminary data.</text>
</comment>
<sequence>MPHQVKLRVTGSSDRVGPVAAGASVGPAHAVSVSIVAAPTEVSSNQRGAVVVRRMSCILSTEVGEWVLVRVMRVGLAAREGVCDADVT</sequence>
<reference evidence="2" key="1">
    <citation type="journal article" date="2019" name="Int. J. Syst. Evol. Microbiol.">
        <title>The Global Catalogue of Microorganisms (GCM) 10K type strain sequencing project: providing services to taxonomists for standard genome sequencing and annotation.</title>
        <authorList>
            <consortium name="The Broad Institute Genomics Platform"/>
            <consortium name="The Broad Institute Genome Sequencing Center for Infectious Disease"/>
            <person name="Wu L."/>
            <person name="Ma J."/>
        </authorList>
    </citation>
    <scope>NUCLEOTIDE SEQUENCE [LARGE SCALE GENOMIC DNA]</scope>
    <source>
        <strain evidence="2">JCM 18959</strain>
    </source>
</reference>
<proteinExistence type="predicted"/>
<dbReference type="Proteomes" id="UP001501407">
    <property type="component" value="Unassembled WGS sequence"/>
</dbReference>
<gene>
    <name evidence="1" type="ORF">GCM10025760_13930</name>
</gene>
<dbReference type="EMBL" id="BAABKZ010000001">
    <property type="protein sequence ID" value="GAA5089639.1"/>
    <property type="molecule type" value="Genomic_DNA"/>
</dbReference>